<evidence type="ECO:0000256" key="2">
    <source>
        <dbReference type="ARBA" id="ARBA00022737"/>
    </source>
</evidence>
<dbReference type="EMBL" id="JAVDPF010000013">
    <property type="protein sequence ID" value="KAL1877744.1"/>
    <property type="molecule type" value="Genomic_DNA"/>
</dbReference>
<evidence type="ECO:0000259" key="4">
    <source>
        <dbReference type="PROSITE" id="PS50245"/>
    </source>
</evidence>
<name>A0ABR3XQ72_9EURO</name>
<keyword evidence="1" id="KW-0433">Leucine-rich repeat</keyword>
<dbReference type="InterPro" id="IPR001611">
    <property type="entry name" value="Leu-rich_rpt"/>
</dbReference>
<evidence type="ECO:0000313" key="6">
    <source>
        <dbReference type="Proteomes" id="UP001583193"/>
    </source>
</evidence>
<dbReference type="SUPFAM" id="SSF52058">
    <property type="entry name" value="L domain-like"/>
    <property type="match status" value="1"/>
</dbReference>
<proteinExistence type="predicted"/>
<evidence type="ECO:0000256" key="1">
    <source>
        <dbReference type="ARBA" id="ARBA00022614"/>
    </source>
</evidence>
<dbReference type="InterPro" id="IPR050576">
    <property type="entry name" value="Cilia_flagella_integrity"/>
</dbReference>
<gene>
    <name evidence="5" type="ORF">Plec18167_004713</name>
</gene>
<feature type="region of interest" description="Disordered" evidence="3">
    <location>
        <begin position="546"/>
        <end position="568"/>
    </location>
</feature>
<evidence type="ECO:0000313" key="5">
    <source>
        <dbReference type="EMBL" id="KAL1877744.1"/>
    </source>
</evidence>
<keyword evidence="6" id="KW-1185">Reference proteome</keyword>
<dbReference type="Gene3D" id="2.30.30.190">
    <property type="entry name" value="CAP Gly-rich-like domain"/>
    <property type="match status" value="1"/>
</dbReference>
<protein>
    <recommendedName>
        <fullName evidence="4">CAP-Gly domain-containing protein</fullName>
    </recommendedName>
</protein>
<dbReference type="Pfam" id="PF01302">
    <property type="entry name" value="CAP_GLY"/>
    <property type="match status" value="1"/>
</dbReference>
<dbReference type="Proteomes" id="UP001583193">
    <property type="component" value="Unassembled WGS sequence"/>
</dbReference>
<dbReference type="InterPro" id="IPR032675">
    <property type="entry name" value="LRR_dom_sf"/>
</dbReference>
<feature type="compositionally biased region" description="Acidic residues" evidence="3">
    <location>
        <begin position="546"/>
        <end position="565"/>
    </location>
</feature>
<organism evidence="5 6">
    <name type="scientific">Paecilomyces lecythidis</name>
    <dbReference type="NCBI Taxonomy" id="3004212"/>
    <lineage>
        <taxon>Eukaryota</taxon>
        <taxon>Fungi</taxon>
        <taxon>Dikarya</taxon>
        <taxon>Ascomycota</taxon>
        <taxon>Pezizomycotina</taxon>
        <taxon>Eurotiomycetes</taxon>
        <taxon>Eurotiomycetidae</taxon>
        <taxon>Eurotiales</taxon>
        <taxon>Thermoascaceae</taxon>
        <taxon>Paecilomyces</taxon>
    </lineage>
</organism>
<dbReference type="SMART" id="SM01052">
    <property type="entry name" value="CAP_GLY"/>
    <property type="match status" value="1"/>
</dbReference>
<dbReference type="InterPro" id="IPR000938">
    <property type="entry name" value="CAP-Gly_domain"/>
</dbReference>
<dbReference type="Gene3D" id="3.80.10.10">
    <property type="entry name" value="Ribonuclease Inhibitor"/>
    <property type="match status" value="3"/>
</dbReference>
<evidence type="ECO:0000256" key="3">
    <source>
        <dbReference type="SAM" id="MobiDB-lite"/>
    </source>
</evidence>
<dbReference type="PROSITE" id="PS50245">
    <property type="entry name" value="CAP_GLY_2"/>
    <property type="match status" value="1"/>
</dbReference>
<dbReference type="SUPFAM" id="SSF74924">
    <property type="entry name" value="Cap-Gly domain"/>
    <property type="match status" value="1"/>
</dbReference>
<keyword evidence="2" id="KW-0677">Repeat</keyword>
<dbReference type="PROSITE" id="PS51450">
    <property type="entry name" value="LRR"/>
    <property type="match status" value="1"/>
</dbReference>
<comment type="caution">
    <text evidence="5">The sequence shown here is derived from an EMBL/GenBank/DDBJ whole genome shotgun (WGS) entry which is preliminary data.</text>
</comment>
<accession>A0ABR3XQ72</accession>
<dbReference type="PANTHER" id="PTHR45973:SF35">
    <property type="entry name" value="LEUCINE-RICH REPEAT-CONTAINING PROTEIN 43"/>
    <property type="match status" value="1"/>
</dbReference>
<reference evidence="5 6" key="1">
    <citation type="journal article" date="2024" name="IMA Fungus">
        <title>IMA Genome - F19 : A genome assembly and annotation guide to empower mycologists, including annotated draft genome sequences of Ceratocystis pirilliformis, Diaporthe australafricana, Fusarium ophioides, Paecilomyces lecythidis, and Sporothrix stenoceras.</title>
        <authorList>
            <person name="Aylward J."/>
            <person name="Wilson A.M."/>
            <person name="Visagie C.M."/>
            <person name="Spraker J."/>
            <person name="Barnes I."/>
            <person name="Buitendag C."/>
            <person name="Ceriani C."/>
            <person name="Del Mar Angel L."/>
            <person name="du Plessis D."/>
            <person name="Fuchs T."/>
            <person name="Gasser K."/>
            <person name="Kramer D."/>
            <person name="Li W."/>
            <person name="Munsamy K."/>
            <person name="Piso A."/>
            <person name="Price J.L."/>
            <person name="Sonnekus B."/>
            <person name="Thomas C."/>
            <person name="van der Nest A."/>
            <person name="van Dijk A."/>
            <person name="van Heerden A."/>
            <person name="van Vuuren N."/>
            <person name="Yilmaz N."/>
            <person name="Duong T.A."/>
            <person name="van der Merwe N.A."/>
            <person name="Wingfield M.J."/>
            <person name="Wingfield B.D."/>
        </authorList>
    </citation>
    <scope>NUCLEOTIDE SEQUENCE [LARGE SCALE GENOMIC DNA]</scope>
    <source>
        <strain evidence="5 6">CMW 18167</strain>
    </source>
</reference>
<sequence length="622" mass="70305">MSHEFYEGQRLSFDGALCTVRYIGKVEGTTGEWLGVEWDDPTRGKHSGEHKGVKYFQCKSNHPTAGSFVRPSRPTAKPRGFLEAVHEKYASEFEEELAKSKQKEVAGAAVPPPTQIRFNGKVVEEVGFDKIRKKLAELQELRIIILDGLRISGLLATDVASEQREEAIKEIEKTCPRIVELDLSRNLLRRWIDVRDICKPLKKIKLLKLNGNRFEGINTELTFERILELHLDDTLLTSDEIALLSHQFPSLTSLTASTNLISSFTSTLSPTIKNLTLETNEISSLFSIRSLASLPNLDHLSLRGNEICGVSPSDTPGEDAAFQFSPTLRSLDISRNNINSWSFVNALPQLFPGLKSLRISDNPLYDQPVAPSNVTNLPEKPMTVEEAFMLTLARLRDLESLNYSKITPQERTNGELYYLSLIGKELSAHPESAEKSILANHPRYSELCRLYGEPLIRRVLDASKGDVNPRSVAARLIRFTFYLPASSLQSSTSESGSHSRRQHTHEIPRTFDVYRVKAIVSRVFNLTPLGFRLIWETEEWDPVDEADTGLDEWDSSDDDEPDTLESENQRLSKDVIASDRVMTREDGNKFVKREVELVDSTRQVGYWFNDDLKEANVRVEVI</sequence>
<dbReference type="InterPro" id="IPR036859">
    <property type="entry name" value="CAP-Gly_dom_sf"/>
</dbReference>
<dbReference type="PANTHER" id="PTHR45973">
    <property type="entry name" value="PROTEIN PHOSPHATASE 1 REGULATORY SUBUNIT SDS22-RELATED"/>
    <property type="match status" value="1"/>
</dbReference>
<feature type="domain" description="CAP-Gly" evidence="4">
    <location>
        <begin position="24"/>
        <end position="70"/>
    </location>
</feature>